<feature type="transmembrane region" description="Helical" evidence="1">
    <location>
        <begin position="93"/>
        <end position="114"/>
    </location>
</feature>
<proteinExistence type="predicted"/>
<keyword evidence="1" id="KW-0812">Transmembrane</keyword>
<sequence>MSGLLNWAVQQADAATAVSRSSVAATAFLVYDILLTLDDEVKLIWPKRWSFTKFLYFFVRYTGVAVELSLLAVSPDHQFTQQECERRQIRKAVAAMSLIMAVDFILILRVRALYALSKTVVPVLFFLYLLEIGGMTTSFIMSIPKTRYIGPCLPIYIPKTILIYILASVTFQGVLLAFTATQFVLGLREGWGRTRIIFLLMRDGTWAFFMIFVIMLLQTSLYTREKEYTGLFYAWSLTTFSFAGYRILLNLQKLSPVARPSTSFALSNITSTNLEFSPSTGISGQYRSGEDEESTNDFEFEIEHTDDIEVVRRDEVEMARREGMG</sequence>
<feature type="transmembrane region" description="Helical" evidence="1">
    <location>
        <begin position="205"/>
        <end position="223"/>
    </location>
</feature>
<reference evidence="4" key="1">
    <citation type="journal article" date="2014" name="Proc. Natl. Acad. Sci. U.S.A.">
        <title>Extensive sampling of basidiomycete genomes demonstrates inadequacy of the white-rot/brown-rot paradigm for wood decay fungi.</title>
        <authorList>
            <person name="Riley R."/>
            <person name="Salamov A.A."/>
            <person name="Brown D.W."/>
            <person name="Nagy L.G."/>
            <person name="Floudas D."/>
            <person name="Held B.W."/>
            <person name="Levasseur A."/>
            <person name="Lombard V."/>
            <person name="Morin E."/>
            <person name="Otillar R."/>
            <person name="Lindquist E.A."/>
            <person name="Sun H."/>
            <person name="LaButti K.M."/>
            <person name="Schmutz J."/>
            <person name="Jabbour D."/>
            <person name="Luo H."/>
            <person name="Baker S.E."/>
            <person name="Pisabarro A.G."/>
            <person name="Walton J.D."/>
            <person name="Blanchette R.A."/>
            <person name="Henrissat B."/>
            <person name="Martin F."/>
            <person name="Cullen D."/>
            <person name="Hibbett D.S."/>
            <person name="Grigoriev I.V."/>
        </authorList>
    </citation>
    <scope>NUCLEOTIDE SEQUENCE [LARGE SCALE GENOMIC DNA]</scope>
    <source>
        <strain evidence="4">MUCL 33604</strain>
    </source>
</reference>
<dbReference type="STRING" id="933084.A0A067PMZ5"/>
<name>A0A067PMZ5_9AGAM</name>
<gene>
    <name evidence="3" type="ORF">JAAARDRAFT_37707</name>
</gene>
<evidence type="ECO:0000256" key="1">
    <source>
        <dbReference type="SAM" id="Phobius"/>
    </source>
</evidence>
<organism evidence="3 4">
    <name type="scientific">Jaapia argillacea MUCL 33604</name>
    <dbReference type="NCBI Taxonomy" id="933084"/>
    <lineage>
        <taxon>Eukaryota</taxon>
        <taxon>Fungi</taxon>
        <taxon>Dikarya</taxon>
        <taxon>Basidiomycota</taxon>
        <taxon>Agaricomycotina</taxon>
        <taxon>Agaricomycetes</taxon>
        <taxon>Agaricomycetidae</taxon>
        <taxon>Jaapiales</taxon>
        <taxon>Jaapiaceae</taxon>
        <taxon>Jaapia</taxon>
    </lineage>
</organism>
<feature type="transmembrane region" description="Helical" evidence="1">
    <location>
        <begin position="120"/>
        <end position="140"/>
    </location>
</feature>
<protein>
    <recommendedName>
        <fullName evidence="2">DUF6533 domain-containing protein</fullName>
    </recommendedName>
</protein>
<keyword evidence="1" id="KW-1133">Transmembrane helix</keyword>
<evidence type="ECO:0000259" key="2">
    <source>
        <dbReference type="Pfam" id="PF20151"/>
    </source>
</evidence>
<evidence type="ECO:0000313" key="3">
    <source>
        <dbReference type="EMBL" id="KDQ55175.1"/>
    </source>
</evidence>
<keyword evidence="4" id="KW-1185">Reference proteome</keyword>
<dbReference type="Pfam" id="PF20151">
    <property type="entry name" value="DUF6533"/>
    <property type="match status" value="1"/>
</dbReference>
<dbReference type="InParanoid" id="A0A067PMZ5"/>
<dbReference type="Proteomes" id="UP000027265">
    <property type="component" value="Unassembled WGS sequence"/>
</dbReference>
<dbReference type="AlphaFoldDB" id="A0A067PMZ5"/>
<keyword evidence="1" id="KW-0472">Membrane</keyword>
<dbReference type="OrthoDB" id="2637653at2759"/>
<feature type="domain" description="DUF6533" evidence="2">
    <location>
        <begin position="22"/>
        <end position="64"/>
    </location>
</feature>
<evidence type="ECO:0000313" key="4">
    <source>
        <dbReference type="Proteomes" id="UP000027265"/>
    </source>
</evidence>
<accession>A0A067PMZ5</accession>
<feature type="transmembrane region" description="Helical" evidence="1">
    <location>
        <begin position="230"/>
        <end position="249"/>
    </location>
</feature>
<feature type="transmembrane region" description="Helical" evidence="1">
    <location>
        <begin position="54"/>
        <end position="73"/>
    </location>
</feature>
<dbReference type="InterPro" id="IPR045340">
    <property type="entry name" value="DUF6533"/>
</dbReference>
<dbReference type="EMBL" id="KL197726">
    <property type="protein sequence ID" value="KDQ55175.1"/>
    <property type="molecule type" value="Genomic_DNA"/>
</dbReference>
<dbReference type="HOGENOM" id="CLU_035509_10_2_1"/>
<feature type="transmembrane region" description="Helical" evidence="1">
    <location>
        <begin position="161"/>
        <end position="185"/>
    </location>
</feature>